<keyword evidence="4" id="KW-0786">Thiamine pyrophosphate</keyword>
<dbReference type="PANTHER" id="PTHR23152:SF4">
    <property type="entry name" value="2-OXOADIPATE DEHYDROGENASE COMPLEX COMPONENT E1"/>
    <property type="match status" value="1"/>
</dbReference>
<dbReference type="InterPro" id="IPR029061">
    <property type="entry name" value="THDP-binding"/>
</dbReference>
<dbReference type="STRING" id="1314674.A0A0D7BPI0"/>
<dbReference type="EMBL" id="KN880445">
    <property type="protein sequence ID" value="KIY72322.1"/>
    <property type="molecule type" value="Genomic_DNA"/>
</dbReference>
<gene>
    <name evidence="6" type="ORF">CYLTODRAFT_388972</name>
</gene>
<sequence>MLSKHLSTRLRTATPRRLYHDESFGYRAPRSYQFTDYTSAQLANRSENAALLRYVDSVRTHGHRAARIDPLDLIHRMEVKALDPHRYGLYDDEKKYNVNGIIWTNPKVETQGENQDEWWTLGEITRHLRSIYVDKIAYEYMHSPSKSERLWFSHHLEGNASSPHIDQRRIHGLLARSEVFDNFLQLKFPNLKRYGLEGGESMLPALDTLFSCAAHASMSNVIVAMPHRGRLNLLTDLLAFSPTALFHKIRGGFELPEELGAEGDVISHLTSSADLAGVKVSLLPNPSHLEAVAGVALGKTRAKQYSLLKTSPDDCMLGDRVISCQIHGDAAFAGQGVIMESLGLSNLPHFSSGGTVHLVVDNNIGYTTPASLARSSQYCSDVGKMINAPVLHVNGDYPEDVVRAMEIAFKYRQYFRKDIIVDLLVYRRWGHNELDLPGLTQPLMYEAIAARRSVPQLYEQRLLDQQTITVKDVTEVRDSYKAFLNDQLSQVDGFRPSANMLQSQWKSMVWPASPEANDNPKDTGVDVDVLKSVGQASVRVPDGFAIHPKLQRHIKSRLTSLEKGQGLDWATAEALAFGSLLQEGYDVRISGQDVGRGTFSQRHAMLVDQAKEDTIVPLNDELKAKGKLELANSSLSEMAVLAFEYGASWERPDLLPIWEAQFGDFFNGAQIIIDTFISSSETKWLKQSGIVMLLPHGLDGAGPEHSSSRLERMLQMSNDRFSSSETKPNINMHIVFPTTPAQYFHLLRRQMKRNYRKPLIVAGPKGILRLSAAGSSIDQLAPGTAFQPVLLEDKPVSDPKRIVFLSGKLYYDLVKERATRKLDDSVAFVRIEELSPFPFNAVAEVAKAHPEAECVWVQEEPRNQGAWSFVRDRIEDVLDGRRLRYVGRKESAVPAPGVGVLYKKQQADVLAGAFKGL</sequence>
<evidence type="ECO:0000256" key="3">
    <source>
        <dbReference type="ARBA" id="ARBA00023002"/>
    </source>
</evidence>
<dbReference type="SUPFAM" id="SSF52518">
    <property type="entry name" value="Thiamin diphosphate-binding fold (THDP-binding)"/>
    <property type="match status" value="2"/>
</dbReference>
<dbReference type="NCBIfam" id="NF008907">
    <property type="entry name" value="PRK12270.1"/>
    <property type="match status" value="1"/>
</dbReference>
<evidence type="ECO:0000256" key="2">
    <source>
        <dbReference type="ARBA" id="ARBA00006936"/>
    </source>
</evidence>
<reference evidence="6 7" key="1">
    <citation type="journal article" date="2015" name="Fungal Genet. Biol.">
        <title>Evolution of novel wood decay mechanisms in Agaricales revealed by the genome sequences of Fistulina hepatica and Cylindrobasidium torrendii.</title>
        <authorList>
            <person name="Floudas D."/>
            <person name="Held B.W."/>
            <person name="Riley R."/>
            <person name="Nagy L.G."/>
            <person name="Koehler G."/>
            <person name="Ransdell A.S."/>
            <person name="Younus H."/>
            <person name="Chow J."/>
            <person name="Chiniquy J."/>
            <person name="Lipzen A."/>
            <person name="Tritt A."/>
            <person name="Sun H."/>
            <person name="Haridas S."/>
            <person name="LaButti K."/>
            <person name="Ohm R.A."/>
            <person name="Kues U."/>
            <person name="Blanchette R.A."/>
            <person name="Grigoriev I.V."/>
            <person name="Minto R.E."/>
            <person name="Hibbett D.S."/>
        </authorList>
    </citation>
    <scope>NUCLEOTIDE SEQUENCE [LARGE SCALE GENOMIC DNA]</scope>
    <source>
        <strain evidence="6 7">FP15055 ss-10</strain>
    </source>
</reference>
<evidence type="ECO:0000313" key="7">
    <source>
        <dbReference type="Proteomes" id="UP000054007"/>
    </source>
</evidence>
<evidence type="ECO:0000256" key="1">
    <source>
        <dbReference type="ARBA" id="ARBA00001964"/>
    </source>
</evidence>
<dbReference type="Pfam" id="PF16870">
    <property type="entry name" value="OxoGdeHyase_C"/>
    <property type="match status" value="1"/>
</dbReference>
<keyword evidence="7" id="KW-1185">Reference proteome</keyword>
<dbReference type="InterPro" id="IPR001017">
    <property type="entry name" value="DH_E1"/>
</dbReference>
<dbReference type="Gene3D" id="3.40.50.12470">
    <property type="match status" value="1"/>
</dbReference>
<comment type="cofactor">
    <cofactor evidence="1">
        <name>thiamine diphosphate</name>
        <dbReference type="ChEBI" id="CHEBI:58937"/>
    </cofactor>
</comment>
<dbReference type="InterPro" id="IPR005475">
    <property type="entry name" value="Transketolase-like_Pyr-bd"/>
</dbReference>
<protein>
    <submittedName>
        <fullName evidence="6">Dehydrogenase E1 and transketolase domain-containing protein 1</fullName>
    </submittedName>
</protein>
<name>A0A0D7BPI0_9AGAR</name>
<dbReference type="SMART" id="SM00861">
    <property type="entry name" value="Transket_pyr"/>
    <property type="match status" value="1"/>
</dbReference>
<dbReference type="Pfam" id="PF00676">
    <property type="entry name" value="E1_dh"/>
    <property type="match status" value="1"/>
</dbReference>
<evidence type="ECO:0000313" key="6">
    <source>
        <dbReference type="EMBL" id="KIY72322.1"/>
    </source>
</evidence>
<dbReference type="AlphaFoldDB" id="A0A0D7BPI0"/>
<keyword evidence="3" id="KW-0560">Oxidoreductase</keyword>
<dbReference type="NCBIfam" id="NF006914">
    <property type="entry name" value="PRK09404.1"/>
    <property type="match status" value="1"/>
</dbReference>
<accession>A0A0D7BPI0</accession>
<dbReference type="OrthoDB" id="413077at2759"/>
<dbReference type="PANTHER" id="PTHR23152">
    <property type="entry name" value="2-OXOGLUTARATE DEHYDROGENASE"/>
    <property type="match status" value="1"/>
</dbReference>
<comment type="similarity">
    <text evidence="2">Belongs to the alpha-ketoglutarate dehydrogenase family.</text>
</comment>
<feature type="domain" description="Transketolase-like pyrimidine-binding" evidence="5">
    <location>
        <begin position="567"/>
        <end position="770"/>
    </location>
</feature>
<dbReference type="CDD" id="cd02016">
    <property type="entry name" value="TPP_E1_OGDC_like"/>
    <property type="match status" value="1"/>
</dbReference>
<evidence type="ECO:0000259" key="5">
    <source>
        <dbReference type="SMART" id="SM00861"/>
    </source>
</evidence>
<dbReference type="GO" id="GO:0016624">
    <property type="term" value="F:oxidoreductase activity, acting on the aldehyde or oxo group of donors, disulfide as acceptor"/>
    <property type="evidence" value="ECO:0007669"/>
    <property type="project" value="InterPro"/>
</dbReference>
<dbReference type="Gene3D" id="1.10.287.1150">
    <property type="entry name" value="TPP helical domain"/>
    <property type="match status" value="1"/>
</dbReference>
<dbReference type="PIRSF" id="PIRSF000157">
    <property type="entry name" value="Oxoglu_dh_E1"/>
    <property type="match status" value="1"/>
</dbReference>
<dbReference type="InterPro" id="IPR031717">
    <property type="entry name" value="ODO-1/KGD_C"/>
</dbReference>
<proteinExistence type="inferred from homology"/>
<organism evidence="6 7">
    <name type="scientific">Cylindrobasidium torrendii FP15055 ss-10</name>
    <dbReference type="NCBI Taxonomy" id="1314674"/>
    <lineage>
        <taxon>Eukaryota</taxon>
        <taxon>Fungi</taxon>
        <taxon>Dikarya</taxon>
        <taxon>Basidiomycota</taxon>
        <taxon>Agaricomycotina</taxon>
        <taxon>Agaricomycetes</taxon>
        <taxon>Agaricomycetidae</taxon>
        <taxon>Agaricales</taxon>
        <taxon>Marasmiineae</taxon>
        <taxon>Physalacriaceae</taxon>
        <taxon>Cylindrobasidium</taxon>
    </lineage>
</organism>
<dbReference type="Proteomes" id="UP000054007">
    <property type="component" value="Unassembled WGS sequence"/>
</dbReference>
<dbReference type="GO" id="GO:0006091">
    <property type="term" value="P:generation of precursor metabolites and energy"/>
    <property type="evidence" value="ECO:0007669"/>
    <property type="project" value="UniProtKB-ARBA"/>
</dbReference>
<dbReference type="Gene3D" id="3.40.50.11610">
    <property type="entry name" value="Multifunctional 2-oxoglutarate metabolism enzyme, C-terminal domain"/>
    <property type="match status" value="1"/>
</dbReference>
<dbReference type="NCBIfam" id="TIGR00239">
    <property type="entry name" value="2oxo_dh_E1"/>
    <property type="match status" value="1"/>
</dbReference>
<dbReference type="Gene3D" id="3.40.50.970">
    <property type="match status" value="1"/>
</dbReference>
<dbReference type="GO" id="GO:0030976">
    <property type="term" value="F:thiamine pyrophosphate binding"/>
    <property type="evidence" value="ECO:0007669"/>
    <property type="project" value="InterPro"/>
</dbReference>
<dbReference type="Pfam" id="PF02779">
    <property type="entry name" value="Transket_pyr"/>
    <property type="match status" value="1"/>
</dbReference>
<dbReference type="InterPro" id="IPR011603">
    <property type="entry name" value="2oxoglutarate_DH_E1"/>
</dbReference>
<dbReference type="InterPro" id="IPR042179">
    <property type="entry name" value="KGD_C_sf"/>
</dbReference>
<evidence type="ECO:0000256" key="4">
    <source>
        <dbReference type="ARBA" id="ARBA00023052"/>
    </source>
</evidence>